<feature type="transmembrane region" description="Helical" evidence="6">
    <location>
        <begin position="335"/>
        <end position="355"/>
    </location>
</feature>
<evidence type="ECO:0000256" key="3">
    <source>
        <dbReference type="ARBA" id="ARBA00022692"/>
    </source>
</evidence>
<feature type="transmembrane region" description="Helical" evidence="6">
    <location>
        <begin position="146"/>
        <end position="164"/>
    </location>
</feature>
<feature type="transmembrane region" description="Helical" evidence="6">
    <location>
        <begin position="256"/>
        <end position="276"/>
    </location>
</feature>
<feature type="transmembrane region" description="Helical" evidence="6">
    <location>
        <begin position="109"/>
        <end position="134"/>
    </location>
</feature>
<keyword evidence="5 6" id="KW-0472">Membrane</keyword>
<dbReference type="AlphaFoldDB" id="A0A1F6M7N1"/>
<dbReference type="Proteomes" id="UP000176532">
    <property type="component" value="Unassembled WGS sequence"/>
</dbReference>
<dbReference type="GO" id="GO:0044038">
    <property type="term" value="P:cell wall macromolecule biosynthetic process"/>
    <property type="evidence" value="ECO:0007669"/>
    <property type="project" value="TreeGrafter"/>
</dbReference>
<feature type="transmembrane region" description="Helical" evidence="6">
    <location>
        <begin position="69"/>
        <end position="89"/>
    </location>
</feature>
<feature type="transmembrane region" description="Helical" evidence="6">
    <location>
        <begin position="184"/>
        <end position="202"/>
    </location>
</feature>
<keyword evidence="3 6" id="KW-0812">Transmembrane</keyword>
<dbReference type="EMBL" id="MFQD01000038">
    <property type="protein sequence ID" value="OGH67639.1"/>
    <property type="molecule type" value="Genomic_DNA"/>
</dbReference>
<gene>
    <name evidence="7" type="ORF">A3C15_02340</name>
</gene>
<dbReference type="Pfam" id="PF00953">
    <property type="entry name" value="Glycos_transf_4"/>
    <property type="match status" value="1"/>
</dbReference>
<keyword evidence="2" id="KW-0808">Transferase</keyword>
<organism evidence="7 8">
    <name type="scientific">Candidatus Magasanikbacteria bacterium RIFCSPHIGHO2_02_FULL_50_9b</name>
    <dbReference type="NCBI Taxonomy" id="1798682"/>
    <lineage>
        <taxon>Bacteria</taxon>
        <taxon>Candidatus Magasanikiibacteriota</taxon>
    </lineage>
</organism>
<reference evidence="7 8" key="1">
    <citation type="journal article" date="2016" name="Nat. Commun.">
        <title>Thousands of microbial genomes shed light on interconnected biogeochemical processes in an aquifer system.</title>
        <authorList>
            <person name="Anantharaman K."/>
            <person name="Brown C.T."/>
            <person name="Hug L.A."/>
            <person name="Sharon I."/>
            <person name="Castelle C.J."/>
            <person name="Probst A.J."/>
            <person name="Thomas B.C."/>
            <person name="Singh A."/>
            <person name="Wilkins M.J."/>
            <person name="Karaoz U."/>
            <person name="Brodie E.L."/>
            <person name="Williams K.H."/>
            <person name="Hubbard S.S."/>
            <person name="Banfield J.F."/>
        </authorList>
    </citation>
    <scope>NUCLEOTIDE SEQUENCE [LARGE SCALE GENOMIC DNA]</scope>
</reference>
<evidence type="ECO:0008006" key="9">
    <source>
        <dbReference type="Google" id="ProtNLM"/>
    </source>
</evidence>
<evidence type="ECO:0000256" key="6">
    <source>
        <dbReference type="SAM" id="Phobius"/>
    </source>
</evidence>
<dbReference type="GO" id="GO:0005886">
    <property type="term" value="C:plasma membrane"/>
    <property type="evidence" value="ECO:0007669"/>
    <property type="project" value="TreeGrafter"/>
</dbReference>
<feature type="transmembrane region" description="Helical" evidence="6">
    <location>
        <begin position="231"/>
        <end position="249"/>
    </location>
</feature>
<sequence length="357" mass="38572">MDPRSALITIATLSLAGFLVALSAAPFVAKILFKYKCWKKTVRTTAPDGSATPIFSALHKDKETSTPRMAGILMGGAVIIVAVLAWLGARLFPDTALAQFDFMNRSQTWIPIFTFVAASLLGLLDDLLVVGGFGDSGKGGGIKFRHRLLVVLAIGLVGAYWFHFKLGWDMLHIPLVGDVFINGWYIPIFIVVLLGVFSSSVVDGIDGLAGGIFAILFATFAAIAFARGQFFLSAFCAVLVGTLLAFLWFNIPPAKFYMGETGILGLTTTLAVVAFFTNTVLLLPIAGIVLVIEAGSVAIQLFSKKVFKKKVFLCAPYHHHLEALGWPAHRVTMRLWLITGVACMITLVIALLDIIHL</sequence>
<feature type="transmembrane region" description="Helical" evidence="6">
    <location>
        <begin position="282"/>
        <end position="302"/>
    </location>
</feature>
<proteinExistence type="predicted"/>
<comment type="caution">
    <text evidence="7">The sequence shown here is derived from an EMBL/GenBank/DDBJ whole genome shotgun (WGS) entry which is preliminary data.</text>
</comment>
<dbReference type="STRING" id="1798682.A3C15_02340"/>
<evidence type="ECO:0000256" key="5">
    <source>
        <dbReference type="ARBA" id="ARBA00023136"/>
    </source>
</evidence>
<evidence type="ECO:0000313" key="8">
    <source>
        <dbReference type="Proteomes" id="UP000176532"/>
    </source>
</evidence>
<accession>A0A1F6M7N1</accession>
<evidence type="ECO:0000256" key="4">
    <source>
        <dbReference type="ARBA" id="ARBA00022989"/>
    </source>
</evidence>
<dbReference type="GO" id="GO:0071555">
    <property type="term" value="P:cell wall organization"/>
    <property type="evidence" value="ECO:0007669"/>
    <property type="project" value="TreeGrafter"/>
</dbReference>
<dbReference type="GO" id="GO:0016780">
    <property type="term" value="F:phosphotransferase activity, for other substituted phosphate groups"/>
    <property type="evidence" value="ECO:0007669"/>
    <property type="project" value="InterPro"/>
</dbReference>
<feature type="transmembrane region" description="Helical" evidence="6">
    <location>
        <begin position="207"/>
        <end position="225"/>
    </location>
</feature>
<feature type="transmembrane region" description="Helical" evidence="6">
    <location>
        <begin position="6"/>
        <end position="33"/>
    </location>
</feature>
<keyword evidence="4 6" id="KW-1133">Transmembrane helix</keyword>
<name>A0A1F6M7N1_9BACT</name>
<dbReference type="PANTHER" id="PTHR22926">
    <property type="entry name" value="PHOSPHO-N-ACETYLMURAMOYL-PENTAPEPTIDE-TRANSFERASE"/>
    <property type="match status" value="1"/>
</dbReference>
<dbReference type="PANTHER" id="PTHR22926:SF5">
    <property type="entry name" value="PHOSPHO-N-ACETYLMURAMOYL-PENTAPEPTIDE-TRANSFERASE HOMOLOG"/>
    <property type="match status" value="1"/>
</dbReference>
<dbReference type="InterPro" id="IPR000715">
    <property type="entry name" value="Glycosyl_transferase_4"/>
</dbReference>
<evidence type="ECO:0000313" key="7">
    <source>
        <dbReference type="EMBL" id="OGH67639.1"/>
    </source>
</evidence>
<evidence type="ECO:0000256" key="2">
    <source>
        <dbReference type="ARBA" id="ARBA00022679"/>
    </source>
</evidence>
<evidence type="ECO:0000256" key="1">
    <source>
        <dbReference type="ARBA" id="ARBA00004141"/>
    </source>
</evidence>
<protein>
    <recommendedName>
        <fullName evidence="9">Phospho-N-acetylmuramoyl-pentapeptide-transferase</fullName>
    </recommendedName>
</protein>
<comment type="subcellular location">
    <subcellularLocation>
        <location evidence="1">Membrane</location>
        <topology evidence="1">Multi-pass membrane protein</topology>
    </subcellularLocation>
</comment>